<evidence type="ECO:0000313" key="3">
    <source>
        <dbReference type="Proteomes" id="UP000244527"/>
    </source>
</evidence>
<dbReference type="EMBL" id="CP020918">
    <property type="protein sequence ID" value="AWG22700.1"/>
    <property type="molecule type" value="Genomic_DNA"/>
</dbReference>
<name>A0A2S1LFY9_9FLAO</name>
<gene>
    <name evidence="2" type="ORF">FFWV33_14780</name>
</gene>
<feature type="chain" id="PRO_5015595704" description="DUF4890 domain-containing protein" evidence="1">
    <location>
        <begin position="20"/>
        <end position="99"/>
    </location>
</feature>
<reference evidence="2 3" key="1">
    <citation type="submission" date="2017-04" db="EMBL/GenBank/DDBJ databases">
        <title>Compelte genome sequence of WV33.</title>
        <authorList>
            <person name="Lee P.C."/>
        </authorList>
    </citation>
    <scope>NUCLEOTIDE SEQUENCE [LARGE SCALE GENOMIC DNA]</scope>
    <source>
        <strain evidence="2 3">WV33</strain>
    </source>
</reference>
<accession>A0A2S1LFY9</accession>
<feature type="signal peptide" evidence="1">
    <location>
        <begin position="1"/>
        <end position="19"/>
    </location>
</feature>
<sequence>MKKLLVIAALALCTTAMNAQEKKSLENGAKELNLPIEQVDQLKSMAAERTQKIQDVKKLKLESAEEKAKIQEINKEYWPKTQRILGPEKMKEWNAYWQK</sequence>
<dbReference type="RefSeq" id="WP_108741618.1">
    <property type="nucleotide sequence ID" value="NZ_CP020918.1"/>
</dbReference>
<evidence type="ECO:0008006" key="4">
    <source>
        <dbReference type="Google" id="ProtNLM"/>
    </source>
</evidence>
<evidence type="ECO:0000313" key="2">
    <source>
        <dbReference type="EMBL" id="AWG22700.1"/>
    </source>
</evidence>
<organism evidence="2 3">
    <name type="scientific">Flavobacterium faecale</name>
    <dbReference type="NCBI Taxonomy" id="1355330"/>
    <lineage>
        <taxon>Bacteria</taxon>
        <taxon>Pseudomonadati</taxon>
        <taxon>Bacteroidota</taxon>
        <taxon>Flavobacteriia</taxon>
        <taxon>Flavobacteriales</taxon>
        <taxon>Flavobacteriaceae</taxon>
        <taxon>Flavobacterium</taxon>
    </lineage>
</organism>
<dbReference type="KEGG" id="ffa:FFWV33_14780"/>
<dbReference type="Proteomes" id="UP000244527">
    <property type="component" value="Chromosome"/>
</dbReference>
<evidence type="ECO:0000256" key="1">
    <source>
        <dbReference type="SAM" id="SignalP"/>
    </source>
</evidence>
<dbReference type="AlphaFoldDB" id="A0A2S1LFY9"/>
<keyword evidence="1" id="KW-0732">Signal</keyword>
<proteinExistence type="predicted"/>
<protein>
    <recommendedName>
        <fullName evidence="4">DUF4890 domain-containing protein</fullName>
    </recommendedName>
</protein>
<keyword evidence="3" id="KW-1185">Reference proteome</keyword>